<sequence length="189" mass="20029">MRGTDKLLEPVEGMPLLRRQANLACSVTSGPVLLALPSPPHPRYQCLDALAVNRVAVPDADEGMNASLRTAFAALPGAPPAAMLLLADLPDLQQSDLLQVLNAVDLTSDTLIWRGSTADGKPGHPIVFASALFPAFSTLTGDGGGREVVVQAGDRVALIPLPGQRARRDLDTPEDWARWRAERAQAAAQ</sequence>
<dbReference type="InterPro" id="IPR029044">
    <property type="entry name" value="Nucleotide-diphossugar_trans"/>
</dbReference>
<name>A0A640VV35_9RHOB</name>
<dbReference type="Pfam" id="PF12804">
    <property type="entry name" value="NTP_transf_3"/>
    <property type="match status" value="1"/>
</dbReference>
<proteinExistence type="predicted"/>
<dbReference type="PANTHER" id="PTHR43777">
    <property type="entry name" value="MOLYBDENUM COFACTOR CYTIDYLYLTRANSFERASE"/>
    <property type="match status" value="1"/>
</dbReference>
<evidence type="ECO:0000256" key="1">
    <source>
        <dbReference type="ARBA" id="ARBA00022842"/>
    </source>
</evidence>
<evidence type="ECO:0000313" key="4">
    <source>
        <dbReference type="Proteomes" id="UP000436522"/>
    </source>
</evidence>
<dbReference type="AlphaFoldDB" id="A0A640VV35"/>
<dbReference type="PANTHER" id="PTHR43777:SF1">
    <property type="entry name" value="MOLYBDENUM COFACTOR CYTIDYLYLTRANSFERASE"/>
    <property type="match status" value="1"/>
</dbReference>
<keyword evidence="1" id="KW-0460">Magnesium</keyword>
<reference evidence="3 4" key="1">
    <citation type="submission" date="2019-12" db="EMBL/GenBank/DDBJ databases">
        <title>Roseobacter cerasinus sp. nov., isolated from seawater around aquaculture.</title>
        <authorList>
            <person name="Muramatsu S."/>
            <person name="Takabe Y."/>
            <person name="Mori K."/>
            <person name="Takaichi S."/>
            <person name="Hanada S."/>
        </authorList>
    </citation>
    <scope>NUCLEOTIDE SEQUENCE [LARGE SCALE GENOMIC DNA]</scope>
    <source>
        <strain evidence="3 4">AI77</strain>
    </source>
</reference>
<keyword evidence="4" id="KW-1185">Reference proteome</keyword>
<dbReference type="InterPro" id="IPR025877">
    <property type="entry name" value="MobA-like_NTP_Trfase"/>
</dbReference>
<dbReference type="GO" id="GO:0016779">
    <property type="term" value="F:nucleotidyltransferase activity"/>
    <property type="evidence" value="ECO:0007669"/>
    <property type="project" value="UniProtKB-ARBA"/>
</dbReference>
<protein>
    <submittedName>
        <fullName evidence="3">Molybdopterin-guanine dinucleotide biosynthesis protein A</fullName>
    </submittedName>
</protein>
<organism evidence="3 4">
    <name type="scientific">Roseobacter cerasinus</name>
    <dbReference type="NCBI Taxonomy" id="2602289"/>
    <lineage>
        <taxon>Bacteria</taxon>
        <taxon>Pseudomonadati</taxon>
        <taxon>Pseudomonadota</taxon>
        <taxon>Alphaproteobacteria</taxon>
        <taxon>Rhodobacterales</taxon>
        <taxon>Roseobacteraceae</taxon>
        <taxon>Roseobacter</taxon>
    </lineage>
</organism>
<dbReference type="SUPFAM" id="SSF53448">
    <property type="entry name" value="Nucleotide-diphospho-sugar transferases"/>
    <property type="match status" value="1"/>
</dbReference>
<feature type="domain" description="MobA-like NTP transferase" evidence="2">
    <location>
        <begin position="2"/>
        <end position="151"/>
    </location>
</feature>
<accession>A0A640VV35</accession>
<dbReference type="EMBL" id="BLIV01000003">
    <property type="protein sequence ID" value="GFE50096.1"/>
    <property type="molecule type" value="Genomic_DNA"/>
</dbReference>
<evidence type="ECO:0000259" key="2">
    <source>
        <dbReference type="Pfam" id="PF12804"/>
    </source>
</evidence>
<dbReference type="Gene3D" id="3.90.550.10">
    <property type="entry name" value="Spore Coat Polysaccharide Biosynthesis Protein SpsA, Chain A"/>
    <property type="match status" value="1"/>
</dbReference>
<gene>
    <name evidence="3" type="ORF">So717_18490</name>
</gene>
<dbReference type="Proteomes" id="UP000436522">
    <property type="component" value="Unassembled WGS sequence"/>
</dbReference>
<evidence type="ECO:0000313" key="3">
    <source>
        <dbReference type="EMBL" id="GFE50096.1"/>
    </source>
</evidence>
<comment type="caution">
    <text evidence="3">The sequence shown here is derived from an EMBL/GenBank/DDBJ whole genome shotgun (WGS) entry which is preliminary data.</text>
</comment>